<dbReference type="KEGG" id="mtim:DIR46_07515"/>
<name>A0A2S2DG20_9BURK</name>
<proteinExistence type="predicted"/>
<reference evidence="1 2" key="1">
    <citation type="submission" date="2018-05" db="EMBL/GenBank/DDBJ databases">
        <title>Complete genome sequence of Massilia oculi sp. nov. CCUG 43427T (=DSM 26321T), the type strain of M. oculi, and comparison with genome sequences of other Massilia strains.</title>
        <authorList>
            <person name="Zhu B."/>
        </authorList>
    </citation>
    <scope>NUCLEOTIDE SEQUENCE [LARGE SCALE GENOMIC DNA]</scope>
    <source>
        <strain evidence="1 2">CCUG 43427</strain>
    </source>
</reference>
<protein>
    <submittedName>
        <fullName evidence="1">Uncharacterized protein</fullName>
    </submittedName>
</protein>
<sequence length="251" mass="28003">MAVDVRDAIRQLTTGTLVEEKQVKFATRVALTRTAKRVEAAEQHEMRDSFDRPTPFTMSGLFVRPATASNLTAEVKLKDFASKSSTPAAKYLEAQIKGGTRGQKRFERALESIGALPPGYRVVPGEGAELDAYGNMNRGQIVQILAYLRAFPEAGYKANMSDKRREALQRGSRTRQGVSYFVGRPGDRLPLGVYQRVHFARGTAIRAVMIFVRNVVYQKTFDFDYVATSTIEQHFAGEFSRALAEARATQR</sequence>
<evidence type="ECO:0000313" key="2">
    <source>
        <dbReference type="Proteomes" id="UP000245820"/>
    </source>
</evidence>
<keyword evidence="2" id="KW-1185">Reference proteome</keyword>
<accession>A0A2S2DG20</accession>
<organism evidence="1 2">
    <name type="scientific">Massilia oculi</name>
    <dbReference type="NCBI Taxonomy" id="945844"/>
    <lineage>
        <taxon>Bacteria</taxon>
        <taxon>Pseudomonadati</taxon>
        <taxon>Pseudomonadota</taxon>
        <taxon>Betaproteobacteria</taxon>
        <taxon>Burkholderiales</taxon>
        <taxon>Oxalobacteraceae</taxon>
        <taxon>Telluria group</taxon>
        <taxon>Massilia</taxon>
    </lineage>
</organism>
<dbReference type="EMBL" id="CP029343">
    <property type="protein sequence ID" value="AWL04298.1"/>
    <property type="molecule type" value="Genomic_DNA"/>
</dbReference>
<dbReference type="OrthoDB" id="6871774at2"/>
<dbReference type="RefSeq" id="WP_109344683.1">
    <property type="nucleotide sequence ID" value="NZ_CP029343.1"/>
</dbReference>
<gene>
    <name evidence="1" type="ORF">DIR46_07515</name>
</gene>
<dbReference type="AlphaFoldDB" id="A0A2S2DG20"/>
<dbReference type="Proteomes" id="UP000245820">
    <property type="component" value="Chromosome"/>
</dbReference>
<evidence type="ECO:0000313" key="1">
    <source>
        <dbReference type="EMBL" id="AWL04298.1"/>
    </source>
</evidence>